<reference evidence="2 3" key="1">
    <citation type="submission" date="2021-02" db="EMBL/GenBank/DDBJ databases">
        <title>Whole genome sequencing of Streptomyces actuosus VRA1.</title>
        <authorList>
            <person name="Sen G."/>
            <person name="Sen A."/>
        </authorList>
    </citation>
    <scope>NUCLEOTIDE SEQUENCE [LARGE SCALE GENOMIC DNA]</scope>
    <source>
        <strain evidence="2 3">VRA1</strain>
    </source>
</reference>
<feature type="compositionally biased region" description="Polar residues" evidence="1">
    <location>
        <begin position="25"/>
        <end position="43"/>
    </location>
</feature>
<protein>
    <submittedName>
        <fullName evidence="2">Uncharacterized protein</fullName>
    </submittedName>
</protein>
<comment type="caution">
    <text evidence="2">The sequence shown here is derived from an EMBL/GenBank/DDBJ whole genome shotgun (WGS) entry which is preliminary data.</text>
</comment>
<dbReference type="RefSeq" id="WP_205382792.1">
    <property type="nucleotide sequence ID" value="NZ_JAFFZS010000006.1"/>
</dbReference>
<feature type="compositionally biased region" description="Basic and acidic residues" evidence="1">
    <location>
        <begin position="13"/>
        <end position="24"/>
    </location>
</feature>
<sequence length="66" mass="7114">MAHTSPPLSAYRFEIRRTDSHETPTRSAITARGSTSPTDVSNASSTRACLIIDALRTPVVVTRTNA</sequence>
<feature type="region of interest" description="Disordered" evidence="1">
    <location>
        <begin position="1"/>
        <end position="43"/>
    </location>
</feature>
<proteinExistence type="predicted"/>
<dbReference type="Proteomes" id="UP000788262">
    <property type="component" value="Unassembled WGS sequence"/>
</dbReference>
<organism evidence="2 3">
    <name type="scientific">Streptomyces actuosus</name>
    <dbReference type="NCBI Taxonomy" id="1885"/>
    <lineage>
        <taxon>Bacteria</taxon>
        <taxon>Bacillati</taxon>
        <taxon>Actinomycetota</taxon>
        <taxon>Actinomycetes</taxon>
        <taxon>Kitasatosporales</taxon>
        <taxon>Streptomycetaceae</taxon>
        <taxon>Streptomyces</taxon>
    </lineage>
</organism>
<dbReference type="EMBL" id="JAFFZS010000006">
    <property type="protein sequence ID" value="MBN0044584.1"/>
    <property type="molecule type" value="Genomic_DNA"/>
</dbReference>
<gene>
    <name evidence="2" type="ORF">JS756_10770</name>
</gene>
<evidence type="ECO:0000256" key="1">
    <source>
        <dbReference type="SAM" id="MobiDB-lite"/>
    </source>
</evidence>
<keyword evidence="3" id="KW-1185">Reference proteome</keyword>
<evidence type="ECO:0000313" key="3">
    <source>
        <dbReference type="Proteomes" id="UP000788262"/>
    </source>
</evidence>
<accession>A0ABS2VNG4</accession>
<name>A0ABS2VNG4_STRAS</name>
<evidence type="ECO:0000313" key="2">
    <source>
        <dbReference type="EMBL" id="MBN0044584.1"/>
    </source>
</evidence>